<accession>A0AA37SZ96</accession>
<protein>
    <submittedName>
        <fullName evidence="2">Uncharacterized protein</fullName>
    </submittedName>
</protein>
<reference evidence="2" key="2">
    <citation type="submission" date="2023-01" db="EMBL/GenBank/DDBJ databases">
        <title>Draft genome sequence of Agaribacter marinus strain NBRC 110023.</title>
        <authorList>
            <person name="Sun Q."/>
            <person name="Mori K."/>
        </authorList>
    </citation>
    <scope>NUCLEOTIDE SEQUENCE</scope>
    <source>
        <strain evidence="2">NBRC 110023</strain>
    </source>
</reference>
<evidence type="ECO:0000256" key="1">
    <source>
        <dbReference type="SAM" id="Phobius"/>
    </source>
</evidence>
<evidence type="ECO:0000313" key="3">
    <source>
        <dbReference type="Proteomes" id="UP001156601"/>
    </source>
</evidence>
<proteinExistence type="predicted"/>
<dbReference type="AlphaFoldDB" id="A0AA37SZ96"/>
<name>A0AA37SZ96_9ALTE</name>
<evidence type="ECO:0000313" key="2">
    <source>
        <dbReference type="EMBL" id="GLR70770.1"/>
    </source>
</evidence>
<keyword evidence="1" id="KW-1133">Transmembrane helix</keyword>
<keyword evidence="1" id="KW-0472">Membrane</keyword>
<dbReference type="Proteomes" id="UP001156601">
    <property type="component" value="Unassembled WGS sequence"/>
</dbReference>
<gene>
    <name evidence="2" type="ORF">GCM10007852_16780</name>
</gene>
<feature type="transmembrane region" description="Helical" evidence="1">
    <location>
        <begin position="73"/>
        <end position="100"/>
    </location>
</feature>
<keyword evidence="3" id="KW-1185">Reference proteome</keyword>
<organism evidence="2 3">
    <name type="scientific">Agaribacter marinus</name>
    <dbReference type="NCBI Taxonomy" id="1431249"/>
    <lineage>
        <taxon>Bacteria</taxon>
        <taxon>Pseudomonadati</taxon>
        <taxon>Pseudomonadota</taxon>
        <taxon>Gammaproteobacteria</taxon>
        <taxon>Alteromonadales</taxon>
        <taxon>Alteromonadaceae</taxon>
        <taxon>Agaribacter</taxon>
    </lineage>
</organism>
<reference evidence="2" key="1">
    <citation type="journal article" date="2014" name="Int. J. Syst. Evol. Microbiol.">
        <title>Complete genome sequence of Corynebacterium casei LMG S-19264T (=DSM 44701T), isolated from a smear-ripened cheese.</title>
        <authorList>
            <consortium name="US DOE Joint Genome Institute (JGI-PGF)"/>
            <person name="Walter F."/>
            <person name="Albersmeier A."/>
            <person name="Kalinowski J."/>
            <person name="Ruckert C."/>
        </authorList>
    </citation>
    <scope>NUCLEOTIDE SEQUENCE</scope>
    <source>
        <strain evidence="2">NBRC 110023</strain>
    </source>
</reference>
<feature type="transmembrane region" description="Helical" evidence="1">
    <location>
        <begin position="24"/>
        <end position="45"/>
    </location>
</feature>
<dbReference type="EMBL" id="BSOT01000005">
    <property type="protein sequence ID" value="GLR70770.1"/>
    <property type="molecule type" value="Genomic_DNA"/>
</dbReference>
<comment type="caution">
    <text evidence="2">The sequence shown here is derived from an EMBL/GenBank/DDBJ whole genome shotgun (WGS) entry which is preliminary data.</text>
</comment>
<keyword evidence="1" id="KW-0812">Transmembrane</keyword>
<sequence>MLGILRKYLVMEQLLGDLYYPSKWISGITFGLATILVYKSFNFLVKLTKVKNRSRKLKKLMVLRAKRQNPMEVTYLISSANAHYISFIMMCFFFLSAIILSSKVNALIEQSMLFGLIMGTPILLFEFVWLSQEMKARELVKEHGKLLRYRNSMPNTYEPPACQ</sequence>
<feature type="transmembrane region" description="Helical" evidence="1">
    <location>
        <begin position="112"/>
        <end position="131"/>
    </location>
</feature>